<dbReference type="OrthoDB" id="6695268at2"/>
<feature type="signal peptide" evidence="2">
    <location>
        <begin position="1"/>
        <end position="17"/>
    </location>
</feature>
<proteinExistence type="predicted"/>
<name>A0A151XZN6_9GAMM</name>
<dbReference type="AlphaFoldDB" id="A0A151XZN6"/>
<gene>
    <name evidence="3" type="ORF">AZH43_02900</name>
</gene>
<evidence type="ECO:0000313" key="4">
    <source>
        <dbReference type="Proteomes" id="UP000076276"/>
    </source>
</evidence>
<dbReference type="RefSeq" id="WP_067670739.1">
    <property type="nucleotide sequence ID" value="NZ_CBCSIK010000011.1"/>
</dbReference>
<feature type="chain" id="PRO_5007592081" description="DUF4124 domain-containing protein" evidence="2">
    <location>
        <begin position="18"/>
        <end position="100"/>
    </location>
</feature>
<evidence type="ECO:0000256" key="1">
    <source>
        <dbReference type="SAM" id="MobiDB-lite"/>
    </source>
</evidence>
<organism evidence="3 4">
    <name type="scientific">Acinetobacter pragensis</name>
    <dbReference type="NCBI Taxonomy" id="1806892"/>
    <lineage>
        <taxon>Bacteria</taxon>
        <taxon>Pseudomonadati</taxon>
        <taxon>Pseudomonadota</taxon>
        <taxon>Gammaproteobacteria</taxon>
        <taxon>Moraxellales</taxon>
        <taxon>Moraxellaceae</taxon>
        <taxon>Acinetobacter</taxon>
    </lineage>
</organism>
<keyword evidence="4" id="KW-1185">Reference proteome</keyword>
<dbReference type="EMBL" id="LUAW01000034">
    <property type="protein sequence ID" value="KYQ71099.1"/>
    <property type="molecule type" value="Genomic_DNA"/>
</dbReference>
<keyword evidence="2" id="KW-0732">Signal</keyword>
<protein>
    <recommendedName>
        <fullName evidence="5">DUF4124 domain-containing protein</fullName>
    </recommendedName>
</protein>
<evidence type="ECO:0000313" key="3">
    <source>
        <dbReference type="EMBL" id="KYQ71099.1"/>
    </source>
</evidence>
<feature type="region of interest" description="Disordered" evidence="1">
    <location>
        <begin position="53"/>
        <end position="100"/>
    </location>
</feature>
<dbReference type="Proteomes" id="UP000076276">
    <property type="component" value="Unassembled WGS sequence"/>
</dbReference>
<sequence length="100" mass="10675">MKSSGTILLLLAMPVLAQAGAVYKCNIKGSVIYQSKPCSGATADARFQQEQRLYSRTAASSPPKAKNGTSNEIPDTEEGKKKSLAIAQEAYQSAKERPAQ</sequence>
<evidence type="ECO:0000256" key="2">
    <source>
        <dbReference type="SAM" id="SignalP"/>
    </source>
</evidence>
<comment type="caution">
    <text evidence="3">The sequence shown here is derived from an EMBL/GenBank/DDBJ whole genome shotgun (WGS) entry which is preliminary data.</text>
</comment>
<accession>A0A151XZN6</accession>
<evidence type="ECO:0008006" key="5">
    <source>
        <dbReference type="Google" id="ProtNLM"/>
    </source>
</evidence>
<reference evidence="3 4" key="1">
    <citation type="submission" date="2016-03" db="EMBL/GenBank/DDBJ databases">
        <title>Acinetobacter genomospecies 28 strain ANC 4149.</title>
        <authorList>
            <person name="Radolfova-Krizova L."/>
            <person name="Nemec A."/>
        </authorList>
    </citation>
    <scope>NUCLEOTIDE SEQUENCE [LARGE SCALE GENOMIC DNA]</scope>
    <source>
        <strain evidence="3 4">ANC 4149</strain>
    </source>
</reference>